<comment type="subcellular location">
    <subcellularLocation>
        <location evidence="1">Golgi apparatus membrane</location>
        <topology evidence="1">Peripheral membrane protein</topology>
    </subcellularLocation>
</comment>
<accession>A0A3N4HKT0</accession>
<evidence type="ECO:0000256" key="1">
    <source>
        <dbReference type="ARBA" id="ARBA00004395"/>
    </source>
</evidence>
<keyword evidence="4" id="KW-0813">Transport</keyword>
<dbReference type="InterPro" id="IPR024602">
    <property type="entry name" value="COG_su2_N"/>
</dbReference>
<evidence type="ECO:0000256" key="9">
    <source>
        <dbReference type="SAM" id="MobiDB-lite"/>
    </source>
</evidence>
<name>A0A3N4HKT0_ASCIM</name>
<feature type="compositionally biased region" description="Low complexity" evidence="9">
    <location>
        <begin position="19"/>
        <end position="41"/>
    </location>
</feature>
<evidence type="ECO:0000256" key="4">
    <source>
        <dbReference type="ARBA" id="ARBA00022448"/>
    </source>
</evidence>
<dbReference type="OrthoDB" id="332281at2759"/>
<comment type="similarity">
    <text evidence="2">Belongs to the COG2 family.</text>
</comment>
<evidence type="ECO:0000256" key="8">
    <source>
        <dbReference type="ARBA" id="ARBA00031344"/>
    </source>
</evidence>
<feature type="domain" description="Conserved oligomeric Golgi complex subunit 2 N-terminal" evidence="10">
    <location>
        <begin position="59"/>
        <end position="127"/>
    </location>
</feature>
<dbReference type="GO" id="GO:0015031">
    <property type="term" value="P:protein transport"/>
    <property type="evidence" value="ECO:0007669"/>
    <property type="project" value="UniProtKB-KW"/>
</dbReference>
<evidence type="ECO:0000259" key="10">
    <source>
        <dbReference type="Pfam" id="PF06148"/>
    </source>
</evidence>
<dbReference type="Pfam" id="PF06148">
    <property type="entry name" value="COG2_N"/>
    <property type="match status" value="1"/>
</dbReference>
<evidence type="ECO:0000256" key="6">
    <source>
        <dbReference type="ARBA" id="ARBA00023034"/>
    </source>
</evidence>
<keyword evidence="12" id="KW-1185">Reference proteome</keyword>
<gene>
    <name evidence="11" type="ORF">BJ508DRAFT_419024</name>
</gene>
<evidence type="ECO:0000256" key="3">
    <source>
        <dbReference type="ARBA" id="ARBA00020977"/>
    </source>
</evidence>
<evidence type="ECO:0000313" key="12">
    <source>
        <dbReference type="Proteomes" id="UP000275078"/>
    </source>
</evidence>
<dbReference type="GO" id="GO:0000139">
    <property type="term" value="C:Golgi membrane"/>
    <property type="evidence" value="ECO:0007669"/>
    <property type="project" value="UniProtKB-SubCell"/>
</dbReference>
<dbReference type="EMBL" id="ML119819">
    <property type="protein sequence ID" value="RPA73506.1"/>
    <property type="molecule type" value="Genomic_DNA"/>
</dbReference>
<dbReference type="PANTHER" id="PTHR12961">
    <property type="entry name" value="CONSERVED OLIGOMERIC GOLGI COMPLEX COMPONENT 2"/>
    <property type="match status" value="1"/>
</dbReference>
<dbReference type="Proteomes" id="UP000275078">
    <property type="component" value="Unassembled WGS sequence"/>
</dbReference>
<keyword evidence="5" id="KW-0653">Protein transport</keyword>
<evidence type="ECO:0000313" key="11">
    <source>
        <dbReference type="EMBL" id="RPA73506.1"/>
    </source>
</evidence>
<dbReference type="PANTHER" id="PTHR12961:SF0">
    <property type="entry name" value="CONSERVED OLIGOMERIC GOLGI COMPLEX SUBUNIT 2"/>
    <property type="match status" value="1"/>
</dbReference>
<proteinExistence type="inferred from homology"/>
<dbReference type="GO" id="GO:0006891">
    <property type="term" value="P:intra-Golgi vesicle-mediated transport"/>
    <property type="evidence" value="ECO:0007669"/>
    <property type="project" value="TreeGrafter"/>
</dbReference>
<keyword evidence="7" id="KW-0472">Membrane</keyword>
<evidence type="ECO:0000256" key="5">
    <source>
        <dbReference type="ARBA" id="ARBA00022927"/>
    </source>
</evidence>
<dbReference type="STRING" id="1160509.A0A3N4HKT0"/>
<evidence type="ECO:0000256" key="2">
    <source>
        <dbReference type="ARBA" id="ARBA00007603"/>
    </source>
</evidence>
<dbReference type="InterPro" id="IPR009316">
    <property type="entry name" value="COG2"/>
</dbReference>
<dbReference type="GO" id="GO:0007030">
    <property type="term" value="P:Golgi organization"/>
    <property type="evidence" value="ECO:0007669"/>
    <property type="project" value="InterPro"/>
</dbReference>
<organism evidence="11 12">
    <name type="scientific">Ascobolus immersus RN42</name>
    <dbReference type="NCBI Taxonomy" id="1160509"/>
    <lineage>
        <taxon>Eukaryota</taxon>
        <taxon>Fungi</taxon>
        <taxon>Dikarya</taxon>
        <taxon>Ascomycota</taxon>
        <taxon>Pezizomycotina</taxon>
        <taxon>Pezizomycetes</taxon>
        <taxon>Pezizales</taxon>
        <taxon>Ascobolaceae</taxon>
        <taxon>Ascobolus</taxon>
    </lineage>
</organism>
<sequence>MSFFGFRSNPAPPPPNQQPSPSHYDAAPITIPRPPSSAASSEADDTHNPLSRTHFQPATAPDFDPLEFLNTLSSHTTISLPKLQQDLTQRSQSIESELLELVNRDYGDFVGLGTSLAGGEGKVEDLRLGLLGFRRKVEGSKAEVESLMGELDQSVKEMRSVLKEKEEVRRLIDIDRRLSELEQWGKSGYEEEEGLEGLREAVDKWCVIEVLVGKCKKGDEFVKSLASRRVKTRERIVKKLGDLLWEVRKEGNDGGLLEVLGLFDAMEEREEPARVLRDFKMTQKYAK</sequence>
<dbReference type="GO" id="GO:0017119">
    <property type="term" value="C:Golgi transport complex"/>
    <property type="evidence" value="ECO:0007669"/>
    <property type="project" value="TreeGrafter"/>
</dbReference>
<dbReference type="AlphaFoldDB" id="A0A3N4HKT0"/>
<feature type="region of interest" description="Disordered" evidence="9">
    <location>
        <begin position="1"/>
        <end position="62"/>
    </location>
</feature>
<reference evidence="11 12" key="1">
    <citation type="journal article" date="2018" name="Nat. Ecol. Evol.">
        <title>Pezizomycetes genomes reveal the molecular basis of ectomycorrhizal truffle lifestyle.</title>
        <authorList>
            <person name="Murat C."/>
            <person name="Payen T."/>
            <person name="Noel B."/>
            <person name="Kuo A."/>
            <person name="Morin E."/>
            <person name="Chen J."/>
            <person name="Kohler A."/>
            <person name="Krizsan K."/>
            <person name="Balestrini R."/>
            <person name="Da Silva C."/>
            <person name="Montanini B."/>
            <person name="Hainaut M."/>
            <person name="Levati E."/>
            <person name="Barry K.W."/>
            <person name="Belfiori B."/>
            <person name="Cichocki N."/>
            <person name="Clum A."/>
            <person name="Dockter R.B."/>
            <person name="Fauchery L."/>
            <person name="Guy J."/>
            <person name="Iotti M."/>
            <person name="Le Tacon F."/>
            <person name="Lindquist E.A."/>
            <person name="Lipzen A."/>
            <person name="Malagnac F."/>
            <person name="Mello A."/>
            <person name="Molinier V."/>
            <person name="Miyauchi S."/>
            <person name="Poulain J."/>
            <person name="Riccioni C."/>
            <person name="Rubini A."/>
            <person name="Sitrit Y."/>
            <person name="Splivallo R."/>
            <person name="Traeger S."/>
            <person name="Wang M."/>
            <person name="Zifcakova L."/>
            <person name="Wipf D."/>
            <person name="Zambonelli A."/>
            <person name="Paolocci F."/>
            <person name="Nowrousian M."/>
            <person name="Ottonello S."/>
            <person name="Baldrian P."/>
            <person name="Spatafora J.W."/>
            <person name="Henrissat B."/>
            <person name="Nagy L.G."/>
            <person name="Aury J.M."/>
            <person name="Wincker P."/>
            <person name="Grigoriev I.V."/>
            <person name="Bonfante P."/>
            <person name="Martin F.M."/>
        </authorList>
    </citation>
    <scope>NUCLEOTIDE SEQUENCE [LARGE SCALE GENOMIC DNA]</scope>
    <source>
        <strain evidence="11 12">RN42</strain>
    </source>
</reference>
<evidence type="ECO:0000256" key="7">
    <source>
        <dbReference type="ARBA" id="ARBA00023136"/>
    </source>
</evidence>
<protein>
    <recommendedName>
        <fullName evidence="3">Conserved oligomeric Golgi complex subunit 2</fullName>
    </recommendedName>
    <alternativeName>
        <fullName evidence="8">Component of oligomeric Golgi complex 2</fullName>
    </alternativeName>
</protein>
<keyword evidence="6" id="KW-0333">Golgi apparatus</keyword>